<comment type="catalytic activity">
    <reaction evidence="7">
        <text>L-cysteinyl-[protein] + hexadecanoyl-CoA = S-hexadecanoyl-L-cysteinyl-[protein] + CoA</text>
        <dbReference type="Rhea" id="RHEA:36683"/>
        <dbReference type="Rhea" id="RHEA-COMP:10131"/>
        <dbReference type="Rhea" id="RHEA-COMP:11032"/>
        <dbReference type="ChEBI" id="CHEBI:29950"/>
        <dbReference type="ChEBI" id="CHEBI:57287"/>
        <dbReference type="ChEBI" id="CHEBI:57379"/>
        <dbReference type="ChEBI" id="CHEBI:74151"/>
        <dbReference type="EC" id="2.3.1.225"/>
    </reaction>
</comment>
<evidence type="ECO:0000259" key="8">
    <source>
        <dbReference type="Pfam" id="PF01529"/>
    </source>
</evidence>
<dbReference type="PROSITE" id="PS50216">
    <property type="entry name" value="DHHC"/>
    <property type="match status" value="1"/>
</dbReference>
<evidence type="ECO:0000256" key="1">
    <source>
        <dbReference type="ARBA" id="ARBA00004141"/>
    </source>
</evidence>
<comment type="domain">
    <text evidence="7">The DHHC domain is required for palmitoyltransferase activity.</text>
</comment>
<keyword evidence="10" id="KW-1185">Reference proteome</keyword>
<dbReference type="AlphaFoldDB" id="B4M137"/>
<dbReference type="PhylomeDB" id="B4M137"/>
<dbReference type="eggNOG" id="KOG1313">
    <property type="taxonomic scope" value="Eukaryota"/>
</dbReference>
<keyword evidence="6 7" id="KW-0012">Acyltransferase</keyword>
<dbReference type="EC" id="2.3.1.225" evidence="7"/>
<dbReference type="GO" id="GO:0019706">
    <property type="term" value="F:protein-cysteine S-palmitoyltransferase activity"/>
    <property type="evidence" value="ECO:0007669"/>
    <property type="project" value="UniProtKB-EC"/>
</dbReference>
<dbReference type="OrthoDB" id="331948at2759"/>
<comment type="similarity">
    <text evidence="7">Belongs to the DHHC palmitoyltransferase family.</text>
</comment>
<evidence type="ECO:0000256" key="4">
    <source>
        <dbReference type="ARBA" id="ARBA00022989"/>
    </source>
</evidence>
<dbReference type="InterPro" id="IPR001594">
    <property type="entry name" value="Palmitoyltrfase_DHHC"/>
</dbReference>
<gene>
    <name evidence="9" type="primary">Dvir\GJ24153</name>
    <name evidence="9" type="ORF">Dvir_GJ24153</name>
</gene>
<comment type="subcellular location">
    <subcellularLocation>
        <location evidence="1">Membrane</location>
        <topology evidence="1">Multi-pass membrane protein</topology>
    </subcellularLocation>
</comment>
<sequence length="382" mass="43978">MVRITWRTNSTQSLVSTFRLRWSYMNHCWHSLTFNAHMNSSYATDVCMTPIFWVVDNYTHCLGPFFVVGVAILTTAVVGIAYWIGLPFWWAKSQVATILLLIVGNWLLLNIIFHYVMAVITPAGQPPEGVSHVEAVSMCTKCISPKPPRTHHCSVCNRCILKMDHHCPWLNNCVGYANHRYFFLYMLYTTLGCLFLIVCGLEIGYKYLWLDHSEHWTELEPLEGHPVKFNLSGHAILVTHPHEYDDILLPAAVHHLPTPIADTLADSTPTRRRILWFMAVTNVAVVIALGTLCTWHAKLITRGETSVEAHINEAERKRFLQLKRIYINPYNFGTKKNWKLFLGLVRGRSFWRTVLLPSWHRPEGNGLSFHTVHDAIFEDEWP</sequence>
<evidence type="ECO:0000256" key="2">
    <source>
        <dbReference type="ARBA" id="ARBA00022679"/>
    </source>
</evidence>
<evidence type="ECO:0000313" key="9">
    <source>
        <dbReference type="EMBL" id="EDW67448.1"/>
    </source>
</evidence>
<feature type="transmembrane region" description="Helical" evidence="7">
    <location>
        <begin position="182"/>
        <end position="205"/>
    </location>
</feature>
<dbReference type="GO" id="GO:0016020">
    <property type="term" value="C:membrane"/>
    <property type="evidence" value="ECO:0007669"/>
    <property type="project" value="UniProtKB-SubCell"/>
</dbReference>
<name>B4M137_DROVI</name>
<evidence type="ECO:0000313" key="10">
    <source>
        <dbReference type="Proteomes" id="UP000008792"/>
    </source>
</evidence>
<dbReference type="EMBL" id="CH940650">
    <property type="protein sequence ID" value="EDW67448.1"/>
    <property type="molecule type" value="Genomic_DNA"/>
</dbReference>
<evidence type="ECO:0000256" key="6">
    <source>
        <dbReference type="ARBA" id="ARBA00023315"/>
    </source>
</evidence>
<keyword evidence="5 7" id="KW-0472">Membrane</keyword>
<dbReference type="InParanoid" id="B4M137"/>
<protein>
    <recommendedName>
        <fullName evidence="7">Palmitoyltransferase</fullName>
        <ecNumber evidence="7">2.3.1.225</ecNumber>
    </recommendedName>
</protein>
<dbReference type="FunCoup" id="B4M137">
    <property type="interactions" value="2200"/>
</dbReference>
<dbReference type="InterPro" id="IPR039859">
    <property type="entry name" value="PFA4/ZDH16/20/ERF2-like"/>
</dbReference>
<reference evidence="9 10" key="1">
    <citation type="journal article" date="2007" name="Nature">
        <title>Evolution of genes and genomes on the Drosophila phylogeny.</title>
        <authorList>
            <consortium name="Drosophila 12 Genomes Consortium"/>
            <person name="Clark A.G."/>
            <person name="Eisen M.B."/>
            <person name="Smith D.R."/>
            <person name="Bergman C.M."/>
            <person name="Oliver B."/>
            <person name="Markow T.A."/>
            <person name="Kaufman T.C."/>
            <person name="Kellis M."/>
            <person name="Gelbart W."/>
            <person name="Iyer V.N."/>
            <person name="Pollard D.A."/>
            <person name="Sackton T.B."/>
            <person name="Larracuente A.M."/>
            <person name="Singh N.D."/>
            <person name="Abad J.P."/>
            <person name="Abt D.N."/>
            <person name="Adryan B."/>
            <person name="Aguade M."/>
            <person name="Akashi H."/>
            <person name="Anderson W.W."/>
            <person name="Aquadro C.F."/>
            <person name="Ardell D.H."/>
            <person name="Arguello R."/>
            <person name="Artieri C.G."/>
            <person name="Barbash D.A."/>
            <person name="Barker D."/>
            <person name="Barsanti P."/>
            <person name="Batterham P."/>
            <person name="Batzoglou S."/>
            <person name="Begun D."/>
            <person name="Bhutkar A."/>
            <person name="Blanco E."/>
            <person name="Bosak S.A."/>
            <person name="Bradley R.K."/>
            <person name="Brand A.D."/>
            <person name="Brent M.R."/>
            <person name="Brooks A.N."/>
            <person name="Brown R.H."/>
            <person name="Butlin R.K."/>
            <person name="Caggese C."/>
            <person name="Calvi B.R."/>
            <person name="Bernardo de Carvalho A."/>
            <person name="Caspi A."/>
            <person name="Castrezana S."/>
            <person name="Celniker S.E."/>
            <person name="Chang J.L."/>
            <person name="Chapple C."/>
            <person name="Chatterji S."/>
            <person name="Chinwalla A."/>
            <person name="Civetta A."/>
            <person name="Clifton S.W."/>
            <person name="Comeron J.M."/>
            <person name="Costello J.C."/>
            <person name="Coyne J.A."/>
            <person name="Daub J."/>
            <person name="David R.G."/>
            <person name="Delcher A.L."/>
            <person name="Delehaunty K."/>
            <person name="Do C.B."/>
            <person name="Ebling H."/>
            <person name="Edwards K."/>
            <person name="Eickbush T."/>
            <person name="Evans J.D."/>
            <person name="Filipski A."/>
            <person name="Findeiss S."/>
            <person name="Freyhult E."/>
            <person name="Fulton L."/>
            <person name="Fulton R."/>
            <person name="Garcia A.C."/>
            <person name="Gardiner A."/>
            <person name="Garfield D.A."/>
            <person name="Garvin B.E."/>
            <person name="Gibson G."/>
            <person name="Gilbert D."/>
            <person name="Gnerre S."/>
            <person name="Godfrey J."/>
            <person name="Good R."/>
            <person name="Gotea V."/>
            <person name="Gravely B."/>
            <person name="Greenberg A.J."/>
            <person name="Griffiths-Jones S."/>
            <person name="Gross S."/>
            <person name="Guigo R."/>
            <person name="Gustafson E.A."/>
            <person name="Haerty W."/>
            <person name="Hahn M.W."/>
            <person name="Halligan D.L."/>
            <person name="Halpern A.L."/>
            <person name="Halter G.M."/>
            <person name="Han M.V."/>
            <person name="Heger A."/>
            <person name="Hillier L."/>
            <person name="Hinrichs A.S."/>
            <person name="Holmes I."/>
            <person name="Hoskins R.A."/>
            <person name="Hubisz M.J."/>
            <person name="Hultmark D."/>
            <person name="Huntley M.A."/>
            <person name="Jaffe D.B."/>
            <person name="Jagadeeshan S."/>
            <person name="Jeck W.R."/>
            <person name="Johnson J."/>
            <person name="Jones C.D."/>
            <person name="Jordan W.C."/>
            <person name="Karpen G.H."/>
            <person name="Kataoka E."/>
            <person name="Keightley P.D."/>
            <person name="Kheradpour P."/>
            <person name="Kirkness E.F."/>
            <person name="Koerich L.B."/>
            <person name="Kristiansen K."/>
            <person name="Kudrna D."/>
            <person name="Kulathinal R.J."/>
            <person name="Kumar S."/>
            <person name="Kwok R."/>
            <person name="Lander E."/>
            <person name="Langley C.H."/>
            <person name="Lapoint R."/>
            <person name="Lazzaro B.P."/>
            <person name="Lee S.J."/>
            <person name="Levesque L."/>
            <person name="Li R."/>
            <person name="Lin C.F."/>
            <person name="Lin M.F."/>
            <person name="Lindblad-Toh K."/>
            <person name="Llopart A."/>
            <person name="Long M."/>
            <person name="Low L."/>
            <person name="Lozovsky E."/>
            <person name="Lu J."/>
            <person name="Luo M."/>
            <person name="Machado C.A."/>
            <person name="Makalowski W."/>
            <person name="Marzo M."/>
            <person name="Matsuda M."/>
            <person name="Matzkin L."/>
            <person name="McAllister B."/>
            <person name="McBride C.S."/>
            <person name="McKernan B."/>
            <person name="McKernan K."/>
            <person name="Mendez-Lago M."/>
            <person name="Minx P."/>
            <person name="Mollenhauer M.U."/>
            <person name="Montooth K."/>
            <person name="Mount S.M."/>
            <person name="Mu X."/>
            <person name="Myers E."/>
            <person name="Negre B."/>
            <person name="Newfeld S."/>
            <person name="Nielsen R."/>
            <person name="Noor M.A."/>
            <person name="O'Grady P."/>
            <person name="Pachter L."/>
            <person name="Papaceit M."/>
            <person name="Parisi M.J."/>
            <person name="Parisi M."/>
            <person name="Parts L."/>
            <person name="Pedersen J.S."/>
            <person name="Pesole G."/>
            <person name="Phillippy A.M."/>
            <person name="Ponting C.P."/>
            <person name="Pop M."/>
            <person name="Porcelli D."/>
            <person name="Powell J.R."/>
            <person name="Prohaska S."/>
            <person name="Pruitt K."/>
            <person name="Puig M."/>
            <person name="Quesneville H."/>
            <person name="Ram K.R."/>
            <person name="Rand D."/>
            <person name="Rasmussen M.D."/>
            <person name="Reed L.K."/>
            <person name="Reenan R."/>
            <person name="Reily A."/>
            <person name="Remington K.A."/>
            <person name="Rieger T.T."/>
            <person name="Ritchie M.G."/>
            <person name="Robin C."/>
            <person name="Rogers Y.H."/>
            <person name="Rohde C."/>
            <person name="Rozas J."/>
            <person name="Rubenfield M.J."/>
            <person name="Ruiz A."/>
            <person name="Russo S."/>
            <person name="Salzberg S.L."/>
            <person name="Sanchez-Gracia A."/>
            <person name="Saranga D.J."/>
            <person name="Sato H."/>
            <person name="Schaeffer S.W."/>
            <person name="Schatz M.C."/>
            <person name="Schlenke T."/>
            <person name="Schwartz R."/>
            <person name="Segarra C."/>
            <person name="Singh R.S."/>
            <person name="Sirot L."/>
            <person name="Sirota M."/>
            <person name="Sisneros N.B."/>
            <person name="Smith C.D."/>
            <person name="Smith T.F."/>
            <person name="Spieth J."/>
            <person name="Stage D.E."/>
            <person name="Stark A."/>
            <person name="Stephan W."/>
            <person name="Strausberg R.L."/>
            <person name="Strempel S."/>
            <person name="Sturgill D."/>
            <person name="Sutton G."/>
            <person name="Sutton G.G."/>
            <person name="Tao W."/>
            <person name="Teichmann S."/>
            <person name="Tobari Y.N."/>
            <person name="Tomimura Y."/>
            <person name="Tsolas J.M."/>
            <person name="Valente V.L."/>
            <person name="Venter E."/>
            <person name="Venter J.C."/>
            <person name="Vicario S."/>
            <person name="Vieira F.G."/>
            <person name="Vilella A.J."/>
            <person name="Villasante A."/>
            <person name="Walenz B."/>
            <person name="Wang J."/>
            <person name="Wasserman M."/>
            <person name="Watts T."/>
            <person name="Wilson D."/>
            <person name="Wilson R.K."/>
            <person name="Wing R.A."/>
            <person name="Wolfner M.F."/>
            <person name="Wong A."/>
            <person name="Wong G.K."/>
            <person name="Wu C.I."/>
            <person name="Wu G."/>
            <person name="Yamamoto D."/>
            <person name="Yang H.P."/>
            <person name="Yang S.P."/>
            <person name="Yorke J.A."/>
            <person name="Yoshida K."/>
            <person name="Zdobnov E."/>
            <person name="Zhang P."/>
            <person name="Zhang Y."/>
            <person name="Zimin A.V."/>
            <person name="Baldwin J."/>
            <person name="Abdouelleil A."/>
            <person name="Abdulkadir J."/>
            <person name="Abebe A."/>
            <person name="Abera B."/>
            <person name="Abreu J."/>
            <person name="Acer S.C."/>
            <person name="Aftuck L."/>
            <person name="Alexander A."/>
            <person name="An P."/>
            <person name="Anderson E."/>
            <person name="Anderson S."/>
            <person name="Arachi H."/>
            <person name="Azer M."/>
            <person name="Bachantsang P."/>
            <person name="Barry A."/>
            <person name="Bayul T."/>
            <person name="Berlin A."/>
            <person name="Bessette D."/>
            <person name="Bloom T."/>
            <person name="Blye J."/>
            <person name="Boguslavskiy L."/>
            <person name="Bonnet C."/>
            <person name="Boukhgalter B."/>
            <person name="Bourzgui I."/>
            <person name="Brown A."/>
            <person name="Cahill P."/>
            <person name="Channer S."/>
            <person name="Cheshatsang Y."/>
            <person name="Chuda L."/>
            <person name="Citroen M."/>
            <person name="Collymore A."/>
            <person name="Cooke P."/>
            <person name="Costello M."/>
            <person name="D'Aco K."/>
            <person name="Daza R."/>
            <person name="De Haan G."/>
            <person name="DeGray S."/>
            <person name="DeMaso C."/>
            <person name="Dhargay N."/>
            <person name="Dooley K."/>
            <person name="Dooley E."/>
            <person name="Doricent M."/>
            <person name="Dorje P."/>
            <person name="Dorjee K."/>
            <person name="Dupes A."/>
            <person name="Elong R."/>
            <person name="Falk J."/>
            <person name="Farina A."/>
            <person name="Faro S."/>
            <person name="Ferguson D."/>
            <person name="Fisher S."/>
            <person name="Foley C.D."/>
            <person name="Franke A."/>
            <person name="Friedrich D."/>
            <person name="Gadbois L."/>
            <person name="Gearin G."/>
            <person name="Gearin C.R."/>
            <person name="Giannoukos G."/>
            <person name="Goode T."/>
            <person name="Graham J."/>
            <person name="Grandbois E."/>
            <person name="Grewal S."/>
            <person name="Gyaltsen K."/>
            <person name="Hafez N."/>
            <person name="Hagos B."/>
            <person name="Hall J."/>
            <person name="Henson C."/>
            <person name="Hollinger A."/>
            <person name="Honan T."/>
            <person name="Huard M.D."/>
            <person name="Hughes L."/>
            <person name="Hurhula B."/>
            <person name="Husby M.E."/>
            <person name="Kamat A."/>
            <person name="Kanga B."/>
            <person name="Kashin S."/>
            <person name="Khazanovich D."/>
            <person name="Kisner P."/>
            <person name="Lance K."/>
            <person name="Lara M."/>
            <person name="Lee W."/>
            <person name="Lennon N."/>
            <person name="Letendre F."/>
            <person name="LeVine R."/>
            <person name="Lipovsky A."/>
            <person name="Liu X."/>
            <person name="Liu J."/>
            <person name="Liu S."/>
            <person name="Lokyitsang T."/>
            <person name="Lokyitsang Y."/>
            <person name="Lubonja R."/>
            <person name="Lui A."/>
            <person name="MacDonald P."/>
            <person name="Magnisalis V."/>
            <person name="Maru K."/>
            <person name="Matthews C."/>
            <person name="McCusker W."/>
            <person name="McDonough S."/>
            <person name="Mehta T."/>
            <person name="Meldrim J."/>
            <person name="Meneus L."/>
            <person name="Mihai O."/>
            <person name="Mihalev A."/>
            <person name="Mihova T."/>
            <person name="Mittelman R."/>
            <person name="Mlenga V."/>
            <person name="Montmayeur A."/>
            <person name="Mulrain L."/>
            <person name="Navidi A."/>
            <person name="Naylor J."/>
            <person name="Negash T."/>
            <person name="Nguyen T."/>
            <person name="Nguyen N."/>
            <person name="Nicol R."/>
            <person name="Norbu C."/>
            <person name="Norbu N."/>
            <person name="Novod N."/>
            <person name="O'Neill B."/>
            <person name="Osman S."/>
            <person name="Markiewicz E."/>
            <person name="Oyono O.L."/>
            <person name="Patti C."/>
            <person name="Phunkhang P."/>
            <person name="Pierre F."/>
            <person name="Priest M."/>
            <person name="Raghuraman S."/>
            <person name="Rege F."/>
            <person name="Reyes R."/>
            <person name="Rise C."/>
            <person name="Rogov P."/>
            <person name="Ross K."/>
            <person name="Ryan E."/>
            <person name="Settipalli S."/>
            <person name="Shea T."/>
            <person name="Sherpa N."/>
            <person name="Shi L."/>
            <person name="Shih D."/>
            <person name="Sparrow T."/>
            <person name="Spaulding J."/>
            <person name="Stalker J."/>
            <person name="Stange-Thomann N."/>
            <person name="Stavropoulos S."/>
            <person name="Stone C."/>
            <person name="Strader C."/>
            <person name="Tesfaye S."/>
            <person name="Thomson T."/>
            <person name="Thoulutsang Y."/>
            <person name="Thoulutsang D."/>
            <person name="Topham K."/>
            <person name="Topping I."/>
            <person name="Tsamla T."/>
            <person name="Vassiliev H."/>
            <person name="Vo A."/>
            <person name="Wangchuk T."/>
            <person name="Wangdi T."/>
            <person name="Weiand M."/>
            <person name="Wilkinson J."/>
            <person name="Wilson A."/>
            <person name="Yadav S."/>
            <person name="Young G."/>
            <person name="Yu Q."/>
            <person name="Zembek L."/>
            <person name="Zhong D."/>
            <person name="Zimmer A."/>
            <person name="Zwirko Z."/>
            <person name="Jaffe D.B."/>
            <person name="Alvarez P."/>
            <person name="Brockman W."/>
            <person name="Butler J."/>
            <person name="Chin C."/>
            <person name="Gnerre S."/>
            <person name="Grabherr M."/>
            <person name="Kleber M."/>
            <person name="Mauceli E."/>
            <person name="MacCallum I."/>
        </authorList>
    </citation>
    <scope>NUCLEOTIDE SEQUENCE [LARGE SCALE GENOMIC DNA]</scope>
    <source>
        <strain evidence="10">Tucson 15010-1051.87</strain>
    </source>
</reference>
<evidence type="ECO:0000256" key="5">
    <source>
        <dbReference type="ARBA" id="ARBA00023136"/>
    </source>
</evidence>
<evidence type="ECO:0000256" key="3">
    <source>
        <dbReference type="ARBA" id="ARBA00022692"/>
    </source>
</evidence>
<feature type="domain" description="Palmitoyltransferase DHHC" evidence="8">
    <location>
        <begin position="137"/>
        <end position="310"/>
    </location>
</feature>
<proteinExistence type="inferred from homology"/>
<dbReference type="OMA" id="APFEDEW"/>
<feature type="transmembrane region" description="Helical" evidence="7">
    <location>
        <begin position="96"/>
        <end position="117"/>
    </location>
</feature>
<dbReference type="Proteomes" id="UP000008792">
    <property type="component" value="Unassembled WGS sequence"/>
</dbReference>
<dbReference type="PANTHER" id="PTHR12246">
    <property type="entry name" value="PALMITOYLTRANSFERASE ZDHHC16"/>
    <property type="match status" value="1"/>
</dbReference>
<dbReference type="Pfam" id="PF01529">
    <property type="entry name" value="DHHC"/>
    <property type="match status" value="1"/>
</dbReference>
<keyword evidence="3 7" id="KW-0812">Transmembrane</keyword>
<keyword evidence="2 7" id="KW-0808">Transferase</keyword>
<dbReference type="HOGENOM" id="CLU_054274_0_0_1"/>
<feature type="transmembrane region" description="Helical" evidence="7">
    <location>
        <begin position="62"/>
        <end position="84"/>
    </location>
</feature>
<feature type="transmembrane region" description="Helical" evidence="7">
    <location>
        <begin position="274"/>
        <end position="297"/>
    </location>
</feature>
<keyword evidence="4 7" id="KW-1133">Transmembrane helix</keyword>
<evidence type="ECO:0000256" key="7">
    <source>
        <dbReference type="RuleBase" id="RU079119"/>
    </source>
</evidence>
<organism evidence="9 10">
    <name type="scientific">Drosophila virilis</name>
    <name type="common">Fruit fly</name>
    <dbReference type="NCBI Taxonomy" id="7244"/>
    <lineage>
        <taxon>Eukaryota</taxon>
        <taxon>Metazoa</taxon>
        <taxon>Ecdysozoa</taxon>
        <taxon>Arthropoda</taxon>
        <taxon>Hexapoda</taxon>
        <taxon>Insecta</taxon>
        <taxon>Pterygota</taxon>
        <taxon>Neoptera</taxon>
        <taxon>Endopterygota</taxon>
        <taxon>Diptera</taxon>
        <taxon>Brachycera</taxon>
        <taxon>Muscomorpha</taxon>
        <taxon>Ephydroidea</taxon>
        <taxon>Drosophilidae</taxon>
        <taxon>Drosophila</taxon>
    </lineage>
</organism>
<accession>B4M137</accession>
<dbReference type="KEGG" id="dvi:6630579"/>